<evidence type="ECO:0000259" key="10">
    <source>
        <dbReference type="Pfam" id="PF02518"/>
    </source>
</evidence>
<keyword evidence="12" id="KW-1185">Reference proteome</keyword>
<evidence type="ECO:0000256" key="8">
    <source>
        <dbReference type="ARBA" id="ARBA00023136"/>
    </source>
</evidence>
<feature type="transmembrane region" description="Helical" evidence="9">
    <location>
        <begin position="421"/>
        <end position="442"/>
    </location>
</feature>
<evidence type="ECO:0000256" key="9">
    <source>
        <dbReference type="SAM" id="Phobius"/>
    </source>
</evidence>
<proteinExistence type="predicted"/>
<keyword evidence="4 9" id="KW-0812">Transmembrane</keyword>
<evidence type="ECO:0000256" key="5">
    <source>
        <dbReference type="ARBA" id="ARBA00022777"/>
    </source>
</evidence>
<organism evidence="11 12">
    <name type="scientific">Kibdelosporangium aridum</name>
    <dbReference type="NCBI Taxonomy" id="2030"/>
    <lineage>
        <taxon>Bacteria</taxon>
        <taxon>Bacillati</taxon>
        <taxon>Actinomycetota</taxon>
        <taxon>Actinomycetes</taxon>
        <taxon>Pseudonocardiales</taxon>
        <taxon>Pseudonocardiaceae</taxon>
        <taxon>Kibdelosporangium</taxon>
    </lineage>
</organism>
<comment type="subcellular location">
    <subcellularLocation>
        <location evidence="1">Cell membrane</location>
        <topology evidence="1">Multi-pass membrane protein</topology>
    </subcellularLocation>
</comment>
<feature type="transmembrane region" description="Helical" evidence="9">
    <location>
        <begin position="454"/>
        <end position="471"/>
    </location>
</feature>
<evidence type="ECO:0000256" key="3">
    <source>
        <dbReference type="ARBA" id="ARBA00022679"/>
    </source>
</evidence>
<keyword evidence="5 11" id="KW-0418">Kinase</keyword>
<sequence>MGSAERELLPRGMRYALGLRLVLVGTSSLWSLLFGSAPNQAITTAVVLGLNVWNLWYAYILARAARRYWWVAADVAILSGVVLTQFWTVTSDPRAGGTWVLIAMAITLITYPWLVSGLVLAVITVLLVGLHYAGTWLADPGGWLVSEAVVVWTVVEVVLSWALYRFVRRSARAADRVVEREESLRREAAVSAARRADEREYLAALHDTASATLLMVGAGVVQGRESWLAEQAARDLREVSGSQVEPTAETGLLELLRDVAAHTTLQISWSGTDVRLPAVDAVLFSRGVREALTNVVRHADTDRAEIHVLKDDNTVTVEISDHGKGFSPDQVPDHRYGVTRSLVERTKRAGGNAEIISSPGSGTTVRMTCPLRREEPSGDDARLIGTSFQRGLRWGVIVMSTAILLGLDLPRLLSSQDAYHAMWPQYVTWLGLLAVTVVVAVATWRDKPLGRSRWVLLAFVFALSILGAVSVKPEYLLGPAHWSEGDAGWQVVLLMMDSRVVVFASVLVAQYLMTFGVAVVAGQAALSVVGVVNATWAVLTYQLAIAMIAAVLRGLAVRSAKVARDEEQLRTAEAVARQLHEDRKQRYAGLAETTVPLLQGLASGELDPAEESVRRSCAVEAARMRRLFAEGSTVSDPLLHELRACIETAERLGVPVSFAERGTRPTLPAQIRRRLTEPTIAALATARGKARVTVTGTDETVTVSVLAACEPYTSTSDTDGVSISAMQSGDRWWIQATWQLT</sequence>
<feature type="transmembrane region" description="Helical" evidence="9">
    <location>
        <begin position="41"/>
        <end position="61"/>
    </location>
</feature>
<dbReference type="GO" id="GO:0000160">
    <property type="term" value="P:phosphorelay signal transduction system"/>
    <property type="evidence" value="ECO:0007669"/>
    <property type="project" value="UniProtKB-KW"/>
</dbReference>
<evidence type="ECO:0000313" key="12">
    <source>
        <dbReference type="Proteomes" id="UP000192674"/>
    </source>
</evidence>
<feature type="domain" description="Histidine kinase/HSP90-like ATPase" evidence="10">
    <location>
        <begin position="282"/>
        <end position="372"/>
    </location>
</feature>
<feature type="transmembrane region" description="Helical" evidence="9">
    <location>
        <begin position="68"/>
        <end position="88"/>
    </location>
</feature>
<keyword evidence="8 9" id="KW-0472">Membrane</keyword>
<dbReference type="InterPro" id="IPR050482">
    <property type="entry name" value="Sensor_HK_TwoCompSys"/>
</dbReference>
<dbReference type="InterPro" id="IPR036890">
    <property type="entry name" value="HATPase_C_sf"/>
</dbReference>
<feature type="transmembrane region" description="Helical" evidence="9">
    <location>
        <begin position="538"/>
        <end position="556"/>
    </location>
</feature>
<feature type="transmembrane region" description="Helical" evidence="9">
    <location>
        <begin position="391"/>
        <end position="409"/>
    </location>
</feature>
<dbReference type="Proteomes" id="UP000192674">
    <property type="component" value="Unassembled WGS sequence"/>
</dbReference>
<reference evidence="11 12" key="1">
    <citation type="submission" date="2017-04" db="EMBL/GenBank/DDBJ databases">
        <authorList>
            <person name="Afonso C.L."/>
            <person name="Miller P.J."/>
            <person name="Scott M.A."/>
            <person name="Spackman E."/>
            <person name="Goraichik I."/>
            <person name="Dimitrov K.M."/>
            <person name="Suarez D.L."/>
            <person name="Swayne D.E."/>
        </authorList>
    </citation>
    <scope>NUCLEOTIDE SEQUENCE [LARGE SCALE GENOMIC DNA]</scope>
    <source>
        <strain evidence="11 12">DSM 43828</strain>
    </source>
</reference>
<evidence type="ECO:0000256" key="1">
    <source>
        <dbReference type="ARBA" id="ARBA00004651"/>
    </source>
</evidence>
<evidence type="ECO:0000256" key="6">
    <source>
        <dbReference type="ARBA" id="ARBA00022989"/>
    </source>
</evidence>
<feature type="transmembrane region" description="Helical" evidence="9">
    <location>
        <begin position="118"/>
        <end position="137"/>
    </location>
</feature>
<dbReference type="RefSeq" id="WP_084434305.1">
    <property type="nucleotide sequence ID" value="NZ_FWXV01000015.1"/>
</dbReference>
<feature type="transmembrane region" description="Helical" evidence="9">
    <location>
        <begin position="94"/>
        <end position="111"/>
    </location>
</feature>
<dbReference type="Gene3D" id="3.30.565.10">
    <property type="entry name" value="Histidine kinase-like ATPase, C-terminal domain"/>
    <property type="match status" value="1"/>
</dbReference>
<feature type="transmembrane region" description="Helical" evidence="9">
    <location>
        <begin position="143"/>
        <end position="164"/>
    </location>
</feature>
<dbReference type="SUPFAM" id="SSF55874">
    <property type="entry name" value="ATPase domain of HSP90 chaperone/DNA topoisomerase II/histidine kinase"/>
    <property type="match status" value="1"/>
</dbReference>
<dbReference type="Pfam" id="PF02518">
    <property type="entry name" value="HATPase_c"/>
    <property type="match status" value="1"/>
</dbReference>
<evidence type="ECO:0000313" key="11">
    <source>
        <dbReference type="EMBL" id="SMD26572.1"/>
    </source>
</evidence>
<dbReference type="EMBL" id="FWXV01000015">
    <property type="protein sequence ID" value="SMD26572.1"/>
    <property type="molecule type" value="Genomic_DNA"/>
</dbReference>
<keyword evidence="2" id="KW-1003">Cell membrane</keyword>
<evidence type="ECO:0000256" key="4">
    <source>
        <dbReference type="ARBA" id="ARBA00022692"/>
    </source>
</evidence>
<dbReference type="AlphaFoldDB" id="A0A1W2FXV6"/>
<name>A0A1W2FXV6_KIBAR</name>
<dbReference type="PANTHER" id="PTHR24421">
    <property type="entry name" value="NITRATE/NITRITE SENSOR PROTEIN NARX-RELATED"/>
    <property type="match status" value="1"/>
</dbReference>
<evidence type="ECO:0000256" key="7">
    <source>
        <dbReference type="ARBA" id="ARBA00023012"/>
    </source>
</evidence>
<dbReference type="InterPro" id="IPR003594">
    <property type="entry name" value="HATPase_dom"/>
</dbReference>
<keyword evidence="6 9" id="KW-1133">Transmembrane helix</keyword>
<dbReference type="GO" id="GO:0016301">
    <property type="term" value="F:kinase activity"/>
    <property type="evidence" value="ECO:0007669"/>
    <property type="project" value="UniProtKB-KW"/>
</dbReference>
<dbReference type="PANTHER" id="PTHR24421:SF37">
    <property type="entry name" value="SENSOR HISTIDINE KINASE NARS"/>
    <property type="match status" value="1"/>
</dbReference>
<gene>
    <name evidence="11" type="ORF">SAMN05661093_10155</name>
</gene>
<keyword evidence="3" id="KW-0808">Transferase</keyword>
<dbReference type="GO" id="GO:0005886">
    <property type="term" value="C:plasma membrane"/>
    <property type="evidence" value="ECO:0007669"/>
    <property type="project" value="UniProtKB-SubCell"/>
</dbReference>
<protein>
    <submittedName>
        <fullName evidence="11">Signal transduction histidine kinase</fullName>
    </submittedName>
</protein>
<dbReference type="CDD" id="cd16917">
    <property type="entry name" value="HATPase_UhpB-NarQ-NarX-like"/>
    <property type="match status" value="1"/>
</dbReference>
<accession>A0A1W2FXV6</accession>
<evidence type="ECO:0000256" key="2">
    <source>
        <dbReference type="ARBA" id="ARBA00022475"/>
    </source>
</evidence>
<feature type="transmembrane region" description="Helical" evidence="9">
    <location>
        <begin position="12"/>
        <end position="35"/>
    </location>
</feature>
<keyword evidence="7" id="KW-0902">Two-component regulatory system</keyword>